<dbReference type="STRING" id="1484693.RS694_13085"/>
<keyword evidence="5" id="KW-0472">Membrane</keyword>
<dbReference type="CDD" id="cd19411">
    <property type="entry name" value="MCP2201-like_sensor"/>
    <property type="match status" value="1"/>
</dbReference>
<dbReference type="GO" id="GO:0006935">
    <property type="term" value="P:chemotaxis"/>
    <property type="evidence" value="ECO:0007669"/>
    <property type="project" value="InterPro"/>
</dbReference>
<dbReference type="Proteomes" id="UP000186110">
    <property type="component" value="Chromosome"/>
</dbReference>
<accession>A0A1P8KBH7</accession>
<evidence type="ECO:0000259" key="6">
    <source>
        <dbReference type="PROSITE" id="PS50111"/>
    </source>
</evidence>
<dbReference type="InterPro" id="IPR004090">
    <property type="entry name" value="Chemotax_Me-accpt_rcpt"/>
</dbReference>
<dbReference type="Gene3D" id="1.10.287.950">
    <property type="entry name" value="Methyl-accepting chemotaxis protein"/>
    <property type="match status" value="1"/>
</dbReference>
<dbReference type="PROSITE" id="PS50885">
    <property type="entry name" value="HAMP"/>
    <property type="match status" value="1"/>
</dbReference>
<gene>
    <name evidence="8" type="ORF">RS694_13085</name>
</gene>
<dbReference type="PANTHER" id="PTHR43531">
    <property type="entry name" value="PROTEIN ICFG"/>
    <property type="match status" value="1"/>
</dbReference>
<dbReference type="FunFam" id="1.10.287.950:FF:000001">
    <property type="entry name" value="Methyl-accepting chemotaxis sensory transducer"/>
    <property type="match status" value="1"/>
</dbReference>
<dbReference type="SMART" id="SM00304">
    <property type="entry name" value="HAMP"/>
    <property type="match status" value="1"/>
</dbReference>
<name>A0A1P8KBH7_9BURK</name>
<keyword evidence="5" id="KW-1133">Transmembrane helix</keyword>
<keyword evidence="9" id="KW-1185">Reference proteome</keyword>
<evidence type="ECO:0000313" key="9">
    <source>
        <dbReference type="Proteomes" id="UP000186110"/>
    </source>
</evidence>
<dbReference type="KEGG" id="rsb:RS694_13085"/>
<dbReference type="CDD" id="cd11386">
    <property type="entry name" value="MCP_signal"/>
    <property type="match status" value="1"/>
</dbReference>
<dbReference type="EMBL" id="CP019239">
    <property type="protein sequence ID" value="APW43372.1"/>
    <property type="molecule type" value="Genomic_DNA"/>
</dbReference>
<feature type="transmembrane region" description="Helical" evidence="5">
    <location>
        <begin position="190"/>
        <end position="211"/>
    </location>
</feature>
<reference evidence="8 9" key="1">
    <citation type="submission" date="2017-01" db="EMBL/GenBank/DDBJ databases">
        <authorList>
            <person name="Mah S.A."/>
            <person name="Swanson W.J."/>
            <person name="Moy G.W."/>
            <person name="Vacquier V.D."/>
        </authorList>
    </citation>
    <scope>NUCLEOTIDE SEQUENCE [LARGE SCALE GENOMIC DNA]</scope>
    <source>
        <strain evidence="8 9">DSM 22694</strain>
    </source>
</reference>
<dbReference type="InterPro" id="IPR003660">
    <property type="entry name" value="HAMP_dom"/>
</dbReference>
<keyword evidence="5" id="KW-0812">Transmembrane</keyword>
<evidence type="ECO:0000256" key="3">
    <source>
        <dbReference type="ARBA" id="ARBA00029447"/>
    </source>
</evidence>
<dbReference type="Pfam" id="PF00015">
    <property type="entry name" value="MCPsignal"/>
    <property type="match status" value="1"/>
</dbReference>
<dbReference type="GO" id="GO:0005886">
    <property type="term" value="C:plasma membrane"/>
    <property type="evidence" value="ECO:0007669"/>
    <property type="project" value="TreeGrafter"/>
</dbReference>
<dbReference type="PRINTS" id="PR00260">
    <property type="entry name" value="CHEMTRNSDUCR"/>
</dbReference>
<evidence type="ECO:0000313" key="8">
    <source>
        <dbReference type="EMBL" id="APW43372.1"/>
    </source>
</evidence>
<evidence type="ECO:0000259" key="7">
    <source>
        <dbReference type="PROSITE" id="PS50885"/>
    </source>
</evidence>
<comment type="similarity">
    <text evidence="3">Belongs to the methyl-accepting chemotaxis (MCP) protein family.</text>
</comment>
<protein>
    <submittedName>
        <fullName evidence="8">Methyl-accepting chemotaxis protein</fullName>
    </submittedName>
</protein>
<dbReference type="eggNOG" id="COG0840">
    <property type="taxonomic scope" value="Bacteria"/>
</dbReference>
<evidence type="ECO:0000256" key="1">
    <source>
        <dbReference type="ARBA" id="ARBA00004370"/>
    </source>
</evidence>
<comment type="subcellular location">
    <subcellularLocation>
        <location evidence="1">Membrane</location>
    </subcellularLocation>
</comment>
<evidence type="ECO:0000256" key="4">
    <source>
        <dbReference type="PROSITE-ProRule" id="PRU00284"/>
    </source>
</evidence>
<feature type="domain" description="HAMP" evidence="7">
    <location>
        <begin position="212"/>
        <end position="264"/>
    </location>
</feature>
<dbReference type="GO" id="GO:0007165">
    <property type="term" value="P:signal transduction"/>
    <property type="evidence" value="ECO:0007669"/>
    <property type="project" value="UniProtKB-KW"/>
</dbReference>
<evidence type="ECO:0000256" key="2">
    <source>
        <dbReference type="ARBA" id="ARBA00022481"/>
    </source>
</evidence>
<dbReference type="CDD" id="cd06225">
    <property type="entry name" value="HAMP"/>
    <property type="match status" value="1"/>
</dbReference>
<dbReference type="InterPro" id="IPR051310">
    <property type="entry name" value="MCP_chemotaxis"/>
</dbReference>
<keyword evidence="2" id="KW-0488">Methylation</keyword>
<feature type="transmembrane region" description="Helical" evidence="5">
    <location>
        <begin position="12"/>
        <end position="32"/>
    </location>
</feature>
<dbReference type="InterPro" id="IPR004089">
    <property type="entry name" value="MCPsignal_dom"/>
</dbReference>
<organism evidence="8 9">
    <name type="scientific">Rhodoferax saidenbachensis</name>
    <dbReference type="NCBI Taxonomy" id="1484693"/>
    <lineage>
        <taxon>Bacteria</taxon>
        <taxon>Pseudomonadati</taxon>
        <taxon>Pseudomonadota</taxon>
        <taxon>Betaproteobacteria</taxon>
        <taxon>Burkholderiales</taxon>
        <taxon>Comamonadaceae</taxon>
        <taxon>Rhodoferax</taxon>
    </lineage>
</organism>
<dbReference type="Pfam" id="PF12729">
    <property type="entry name" value="4HB_MCP_1"/>
    <property type="match status" value="1"/>
</dbReference>
<feature type="domain" description="Methyl-accepting transducer" evidence="6">
    <location>
        <begin position="269"/>
        <end position="498"/>
    </location>
</feature>
<dbReference type="RefSeq" id="WP_051391830.1">
    <property type="nucleotide sequence ID" value="NZ_CP019239.1"/>
</dbReference>
<proteinExistence type="inferred from homology"/>
<dbReference type="PANTHER" id="PTHR43531:SF14">
    <property type="entry name" value="METHYL-ACCEPTING CHEMOTAXIS PROTEIN I-RELATED"/>
    <property type="match status" value="1"/>
</dbReference>
<dbReference type="SUPFAM" id="SSF58104">
    <property type="entry name" value="Methyl-accepting chemotaxis protein (MCP) signaling domain"/>
    <property type="match status" value="1"/>
</dbReference>
<dbReference type="InterPro" id="IPR024478">
    <property type="entry name" value="HlyB_4HB_MCP"/>
</dbReference>
<dbReference type="PROSITE" id="PS50111">
    <property type="entry name" value="CHEMOTAXIS_TRANSDUC_2"/>
    <property type="match status" value="1"/>
</dbReference>
<dbReference type="InterPro" id="IPR047347">
    <property type="entry name" value="YvaQ-like_sensor"/>
</dbReference>
<dbReference type="Pfam" id="PF00672">
    <property type="entry name" value="HAMP"/>
    <property type="match status" value="1"/>
</dbReference>
<dbReference type="GO" id="GO:0004888">
    <property type="term" value="F:transmembrane signaling receptor activity"/>
    <property type="evidence" value="ECO:0007669"/>
    <property type="project" value="InterPro"/>
</dbReference>
<sequence>MGFKSINTSTKLWIFIVLVILGIVSVAVVGLVRSASILGEGRVAQSLATEMVQITTEWNGMTETNAARNQAIILSGEPGVTAAFKDAVTATSNQISELQKKMDAMPLTEADKAQLQKIAALRKTVIETRDKVRLMKTDGKADEAMKMMNGTYLPAMGSYLAAQKEMIKMQQQRALDIQVDTEARRMANTYGILVGLAVIVSIIFLGTAWLVRSIREPLAQANELAARIAQGDLSSEVHTERHDEFGMLLRSLADMNGSLSRMVSQVRQSTDSIAIASAEIATGNNDLAQRTEQTSSNLQAAASNMDSLTGMVQHSADNARQASTLAASASTVAQRGGTVVTQVVTTMQEIDASSKKIADIISVIDGIAFQTNILALNAAVEAARAGEQGRGFAVVASEVRSLAGRSAEAAREIKGLISTSVAKVESGTQLVTDAGATMEEIVQSVQRVVDVISEITAAASEQSSGIAGVNTAIGDLDQMTQQNAALVEESAAAAESLREQADRMKQAVAVFKVAGGGHGATPALGHG</sequence>
<evidence type="ECO:0000256" key="5">
    <source>
        <dbReference type="SAM" id="Phobius"/>
    </source>
</evidence>
<keyword evidence="4" id="KW-0807">Transducer</keyword>
<dbReference type="SMART" id="SM00283">
    <property type="entry name" value="MA"/>
    <property type="match status" value="1"/>
</dbReference>
<dbReference type="AlphaFoldDB" id="A0A1P8KBH7"/>